<comment type="similarity">
    <text evidence="1 6">Belongs to the peptidase S8 family.</text>
</comment>
<dbReference type="SUPFAM" id="SSF52743">
    <property type="entry name" value="Subtilisin-like"/>
    <property type="match status" value="1"/>
</dbReference>
<name>A0A316U0X5_9BASI</name>
<feature type="active site" description="Charge relay system" evidence="5 6">
    <location>
        <position position="329"/>
    </location>
</feature>
<protein>
    <submittedName>
        <fullName evidence="8">Subtilisin-like protein</fullName>
    </submittedName>
</protein>
<feature type="active site" description="Charge relay system" evidence="5 6">
    <location>
        <position position="273"/>
    </location>
</feature>
<keyword evidence="3 6" id="KW-0378">Hydrolase</keyword>
<evidence type="ECO:0000256" key="6">
    <source>
        <dbReference type="PROSITE-ProRule" id="PRU01240"/>
    </source>
</evidence>
<organism evidence="8 9">
    <name type="scientific">Pseudomicrostroma glucosiphilum</name>
    <dbReference type="NCBI Taxonomy" id="1684307"/>
    <lineage>
        <taxon>Eukaryota</taxon>
        <taxon>Fungi</taxon>
        <taxon>Dikarya</taxon>
        <taxon>Basidiomycota</taxon>
        <taxon>Ustilaginomycotina</taxon>
        <taxon>Exobasidiomycetes</taxon>
        <taxon>Microstromatales</taxon>
        <taxon>Microstromatales incertae sedis</taxon>
        <taxon>Pseudomicrostroma</taxon>
    </lineage>
</organism>
<sequence length="1049" mass="112687">MQGSRTPESGLPLITAGFVRGASEAALVSRSIRSLSLPVKGRVKLAPLRYPLLPFMLGKMQWRQLAAWTAALTLLLFTVAVEGKSLRGVEVQDQSPQYVPNSFIVQFDPDQVAANAWEDALSAYVADVSHRLSMEIIVTHTYESPEIHLGAAIQLQPASKTTMDWSLSDAGRREIIHALKSSPAVQRVTKNQYLQPPASVHDRGSSIGAGESNLQQAALDRLEQPKARAHARDLGKGTHSSIDASHAMHAMMGVDLQHKRGNLGKGVTVCVVDGIVDFSHPVLNGGRPAGVDCMGGDCPVQGGYDYVGPDFDLVHRHPGPPKSKNACGHATQVASIVAGRDPDGRILGIAPDAKLRTYGVFSCSFKSFNTSSGGTTVADAFDIYDRAYKDKCDVLCGPLSATRGWQEADTLVASRLAQQGVTLVYSAANNGDSGPFLMGSPALGEEVIAVGSVSNAILPGWALAIDPPLPDGTSTLRVFTDTSWNYNRTVPKLPIRFSKAALADPDIKDEGCSPLGDDVVGGEDYILVVFQASACGFQKQIDNIADKDVKYLLRIVSKDFFLVSYPTEVKGTHNNATVTMAMLPTDMGLALYEAYKKNPSIQATFSPGGAFDVLTDYPHPSAGLMSYFSSWGPDNELKLVKPDVVGIGSDTLGAVPLPVRYAITAGNSFSTPTVSGAVALYKSVHGRNVSSASVRRALKHTATRVKRRDGGGDESLFWAGAGLVNITAAIDLTTEADPIDFNFGASPITEYHKQLIIRNVGTKKQSYNVAHIPAQAVYLLEEGAPEKRLTVNSSMISAIPQNADATATMSLYQNVFDLEPGKTYNFEFRIDPPPDHPRIIMYSGRISVVCLNDPSGTANVPYTGMAGSLRTIPSLVTGANPFSTKLPALFEPGNKEQIRNDSTVWALDPEDPTSSPNLVYMTQTPTERLVIDIVDADIDFQATIPIVDDAECCNSTLPTEGPERRDLASLALREDGANITVPETTSGKVTGMRWTKFDEVPIVGRMTDDDITGRDQYSNTLLPGGSFQTWPLVRLALSYCTSSPLDPPF</sequence>
<feature type="domain" description="Peptidase S8/S53" evidence="7">
    <location>
        <begin position="264"/>
        <end position="708"/>
    </location>
</feature>
<evidence type="ECO:0000256" key="3">
    <source>
        <dbReference type="ARBA" id="ARBA00022801"/>
    </source>
</evidence>
<dbReference type="PROSITE" id="PS51892">
    <property type="entry name" value="SUBTILASE"/>
    <property type="match status" value="1"/>
</dbReference>
<evidence type="ECO:0000256" key="1">
    <source>
        <dbReference type="ARBA" id="ARBA00011073"/>
    </source>
</evidence>
<evidence type="ECO:0000256" key="2">
    <source>
        <dbReference type="ARBA" id="ARBA00022670"/>
    </source>
</evidence>
<proteinExistence type="inferred from homology"/>
<dbReference type="PANTHER" id="PTHR43806">
    <property type="entry name" value="PEPTIDASE S8"/>
    <property type="match status" value="1"/>
</dbReference>
<evidence type="ECO:0000259" key="7">
    <source>
        <dbReference type="Pfam" id="PF00082"/>
    </source>
</evidence>
<dbReference type="GO" id="GO:0005615">
    <property type="term" value="C:extracellular space"/>
    <property type="evidence" value="ECO:0007669"/>
    <property type="project" value="TreeGrafter"/>
</dbReference>
<dbReference type="Pfam" id="PF00082">
    <property type="entry name" value="Peptidase_S8"/>
    <property type="match status" value="1"/>
</dbReference>
<dbReference type="InterPro" id="IPR036852">
    <property type="entry name" value="Peptidase_S8/S53_dom_sf"/>
</dbReference>
<dbReference type="Gene3D" id="3.40.50.200">
    <property type="entry name" value="Peptidase S8/S53 domain"/>
    <property type="match status" value="2"/>
</dbReference>
<evidence type="ECO:0000313" key="9">
    <source>
        <dbReference type="Proteomes" id="UP000245942"/>
    </source>
</evidence>
<dbReference type="InterPro" id="IPR050131">
    <property type="entry name" value="Peptidase_S8_subtilisin-like"/>
</dbReference>
<dbReference type="EMBL" id="KZ819333">
    <property type="protein sequence ID" value="PWN19052.1"/>
    <property type="molecule type" value="Genomic_DNA"/>
</dbReference>
<accession>A0A316U0X5</accession>
<dbReference type="OrthoDB" id="206201at2759"/>
<keyword evidence="9" id="KW-1185">Reference proteome</keyword>
<keyword evidence="4 6" id="KW-0720">Serine protease</keyword>
<dbReference type="GeneID" id="37017114"/>
<dbReference type="Proteomes" id="UP000245942">
    <property type="component" value="Unassembled WGS sequence"/>
</dbReference>
<dbReference type="GO" id="GO:0004252">
    <property type="term" value="F:serine-type endopeptidase activity"/>
    <property type="evidence" value="ECO:0007669"/>
    <property type="project" value="UniProtKB-UniRule"/>
</dbReference>
<dbReference type="PRINTS" id="PR00723">
    <property type="entry name" value="SUBTILISIN"/>
</dbReference>
<evidence type="ECO:0000256" key="5">
    <source>
        <dbReference type="PIRSR" id="PIRSR615500-1"/>
    </source>
</evidence>
<reference evidence="8 9" key="1">
    <citation type="journal article" date="2018" name="Mol. Biol. Evol.">
        <title>Broad Genomic Sampling Reveals a Smut Pathogenic Ancestry of the Fungal Clade Ustilaginomycotina.</title>
        <authorList>
            <person name="Kijpornyongpan T."/>
            <person name="Mondo S.J."/>
            <person name="Barry K."/>
            <person name="Sandor L."/>
            <person name="Lee J."/>
            <person name="Lipzen A."/>
            <person name="Pangilinan J."/>
            <person name="LaButti K."/>
            <person name="Hainaut M."/>
            <person name="Henrissat B."/>
            <person name="Grigoriev I.V."/>
            <person name="Spatafora J.W."/>
            <person name="Aime M.C."/>
        </authorList>
    </citation>
    <scope>NUCLEOTIDE SEQUENCE [LARGE SCALE GENOMIC DNA]</scope>
    <source>
        <strain evidence="8 9">MCA 4718</strain>
    </source>
</reference>
<dbReference type="InterPro" id="IPR000209">
    <property type="entry name" value="Peptidase_S8/S53_dom"/>
</dbReference>
<dbReference type="STRING" id="1684307.A0A316U0X5"/>
<feature type="active site" description="Charge relay system" evidence="5 6">
    <location>
        <position position="668"/>
    </location>
</feature>
<dbReference type="RefSeq" id="XP_025346212.1">
    <property type="nucleotide sequence ID" value="XM_025495380.1"/>
</dbReference>
<dbReference type="GO" id="GO:0006508">
    <property type="term" value="P:proteolysis"/>
    <property type="evidence" value="ECO:0007669"/>
    <property type="project" value="UniProtKB-KW"/>
</dbReference>
<keyword evidence="2 6" id="KW-0645">Protease</keyword>
<evidence type="ECO:0000313" key="8">
    <source>
        <dbReference type="EMBL" id="PWN19052.1"/>
    </source>
</evidence>
<dbReference type="InterPro" id="IPR015500">
    <property type="entry name" value="Peptidase_S8_subtilisin-rel"/>
</dbReference>
<dbReference type="AlphaFoldDB" id="A0A316U0X5"/>
<gene>
    <name evidence="8" type="ORF">BCV69DRAFT_59214</name>
</gene>
<dbReference type="PANTHER" id="PTHR43806:SF66">
    <property type="entry name" value="SERIN ENDOPEPTIDASE"/>
    <property type="match status" value="1"/>
</dbReference>
<evidence type="ECO:0000256" key="4">
    <source>
        <dbReference type="ARBA" id="ARBA00022825"/>
    </source>
</evidence>